<reference evidence="2 3" key="1">
    <citation type="submission" date="2019-09" db="EMBL/GenBank/DDBJ databases">
        <title>The hologenome of the rock-dwelling lichen Lasallia pustulata.</title>
        <authorList>
            <person name="Greshake Tzovaras B."/>
            <person name="Segers F."/>
            <person name="Bicker A."/>
            <person name="Dal Grande F."/>
            <person name="Otte J."/>
            <person name="Hankeln T."/>
            <person name="Schmitt I."/>
            <person name="Ebersberger I."/>
        </authorList>
    </citation>
    <scope>NUCLEOTIDE SEQUENCE [LARGE SCALE GENOMIC DNA]</scope>
    <source>
        <strain evidence="2">A1-1</strain>
    </source>
</reference>
<dbReference type="Proteomes" id="UP000324767">
    <property type="component" value="Unassembled WGS sequence"/>
</dbReference>
<feature type="compositionally biased region" description="Gly residues" evidence="1">
    <location>
        <begin position="157"/>
        <end position="177"/>
    </location>
</feature>
<gene>
    <name evidence="2" type="ORF">FRX48_05571</name>
</gene>
<organism evidence="2 3">
    <name type="scientific">Lasallia pustulata</name>
    <dbReference type="NCBI Taxonomy" id="136370"/>
    <lineage>
        <taxon>Eukaryota</taxon>
        <taxon>Fungi</taxon>
        <taxon>Dikarya</taxon>
        <taxon>Ascomycota</taxon>
        <taxon>Pezizomycotina</taxon>
        <taxon>Lecanoromycetes</taxon>
        <taxon>OSLEUM clade</taxon>
        <taxon>Umbilicariomycetidae</taxon>
        <taxon>Umbilicariales</taxon>
        <taxon>Umbilicariaceae</taxon>
        <taxon>Lasallia</taxon>
    </lineage>
</organism>
<evidence type="ECO:0000313" key="3">
    <source>
        <dbReference type="Proteomes" id="UP000324767"/>
    </source>
</evidence>
<protein>
    <submittedName>
        <fullName evidence="2">Uncharacterized protein</fullName>
    </submittedName>
</protein>
<feature type="region of interest" description="Disordered" evidence="1">
    <location>
        <begin position="27"/>
        <end position="49"/>
    </location>
</feature>
<accession>A0A5M8PMJ2</accession>
<feature type="region of interest" description="Disordered" evidence="1">
    <location>
        <begin position="153"/>
        <end position="177"/>
    </location>
</feature>
<sequence>MPAGFPMQPGPVTGVFRAWEGLRSRGRRNRGYCGSRGGHGGQSGLGRRGRGTLFSREGAWCSGSMGAAPWRHPGKVQGVCNGPPAQQLTRFQRNARRVRRKRQARFQELERLAAPEGEGAMGAAVAGAGGGNGPHAQNLTRSHKNLRRLEAQAGDALGAGAGVGEAPRGGGKGAMAL</sequence>
<name>A0A5M8PMJ2_9LECA</name>
<evidence type="ECO:0000313" key="2">
    <source>
        <dbReference type="EMBL" id="KAA6410150.1"/>
    </source>
</evidence>
<feature type="compositionally biased region" description="Gly residues" evidence="1">
    <location>
        <begin position="34"/>
        <end position="46"/>
    </location>
</feature>
<evidence type="ECO:0000256" key="1">
    <source>
        <dbReference type="SAM" id="MobiDB-lite"/>
    </source>
</evidence>
<comment type="caution">
    <text evidence="2">The sequence shown here is derived from an EMBL/GenBank/DDBJ whole genome shotgun (WGS) entry which is preliminary data.</text>
</comment>
<proteinExistence type="predicted"/>
<dbReference type="AlphaFoldDB" id="A0A5M8PMJ2"/>
<dbReference type="EMBL" id="VXIT01000009">
    <property type="protein sequence ID" value="KAA6410150.1"/>
    <property type="molecule type" value="Genomic_DNA"/>
</dbReference>